<evidence type="ECO:0000313" key="2">
    <source>
        <dbReference type="Proteomes" id="UP000094385"/>
    </source>
</evidence>
<dbReference type="PANTHER" id="PTHR28052:SF1">
    <property type="entry name" value="UPF0545 PROTEIN C22ORF39"/>
    <property type="match status" value="1"/>
</dbReference>
<dbReference type="Proteomes" id="UP000094385">
    <property type="component" value="Unassembled WGS sequence"/>
</dbReference>
<sequence>MSSTSSSDGDLDKTISEWINNADAESDQGIVKNDPVIEDRIKNKSFFSQFQKPKAEEFVAPDEFENPSEAFPSEMSCTQQFDELVKCYSIGGQVRNVYRYGSIRDCNDRWSMFKFCIRTRLDSEEGKKKKIYEFYRQKAAEDLKNGSSEDVWKARTQRRKPLFSDQEDGAEGASQ</sequence>
<dbReference type="STRING" id="675824.A0A1E3QD01"/>
<gene>
    <name evidence="1" type="ORF">LIPSTDRAFT_1021</name>
</gene>
<organism evidence="1 2">
    <name type="scientific">Lipomyces starkeyi NRRL Y-11557</name>
    <dbReference type="NCBI Taxonomy" id="675824"/>
    <lineage>
        <taxon>Eukaryota</taxon>
        <taxon>Fungi</taxon>
        <taxon>Dikarya</taxon>
        <taxon>Ascomycota</taxon>
        <taxon>Saccharomycotina</taxon>
        <taxon>Lipomycetes</taxon>
        <taxon>Lipomycetales</taxon>
        <taxon>Lipomycetaceae</taxon>
        <taxon>Lipomyces</taxon>
    </lineage>
</organism>
<protein>
    <recommendedName>
        <fullName evidence="3">Early meiotic induction protein 1</fullName>
    </recommendedName>
</protein>
<dbReference type="PANTHER" id="PTHR28052">
    <property type="entry name" value="UPF0545 PROTEIN C22ORF39"/>
    <property type="match status" value="1"/>
</dbReference>
<evidence type="ECO:0000313" key="1">
    <source>
        <dbReference type="EMBL" id="ODQ75579.1"/>
    </source>
</evidence>
<dbReference type="Pfam" id="PF11326">
    <property type="entry name" value="PANTS-like"/>
    <property type="match status" value="1"/>
</dbReference>
<keyword evidence="2" id="KW-1185">Reference proteome</keyword>
<name>A0A1E3QD01_LIPST</name>
<dbReference type="AlphaFoldDB" id="A0A1E3QD01"/>
<proteinExistence type="predicted"/>
<evidence type="ECO:0008006" key="3">
    <source>
        <dbReference type="Google" id="ProtNLM"/>
    </source>
</evidence>
<reference evidence="1 2" key="1">
    <citation type="journal article" date="2016" name="Proc. Natl. Acad. Sci. U.S.A.">
        <title>Comparative genomics of biotechnologically important yeasts.</title>
        <authorList>
            <person name="Riley R."/>
            <person name="Haridas S."/>
            <person name="Wolfe K.H."/>
            <person name="Lopes M.R."/>
            <person name="Hittinger C.T."/>
            <person name="Goeker M."/>
            <person name="Salamov A.A."/>
            <person name="Wisecaver J.H."/>
            <person name="Long T.M."/>
            <person name="Calvey C.H."/>
            <person name="Aerts A.L."/>
            <person name="Barry K.W."/>
            <person name="Choi C."/>
            <person name="Clum A."/>
            <person name="Coughlan A.Y."/>
            <person name="Deshpande S."/>
            <person name="Douglass A.P."/>
            <person name="Hanson S.J."/>
            <person name="Klenk H.-P."/>
            <person name="LaButti K.M."/>
            <person name="Lapidus A."/>
            <person name="Lindquist E.A."/>
            <person name="Lipzen A.M."/>
            <person name="Meier-Kolthoff J.P."/>
            <person name="Ohm R.A."/>
            <person name="Otillar R.P."/>
            <person name="Pangilinan J.L."/>
            <person name="Peng Y."/>
            <person name="Rokas A."/>
            <person name="Rosa C.A."/>
            <person name="Scheuner C."/>
            <person name="Sibirny A.A."/>
            <person name="Slot J.C."/>
            <person name="Stielow J.B."/>
            <person name="Sun H."/>
            <person name="Kurtzman C.P."/>
            <person name="Blackwell M."/>
            <person name="Grigoriev I.V."/>
            <person name="Jeffries T.W."/>
        </authorList>
    </citation>
    <scope>NUCLEOTIDE SEQUENCE [LARGE SCALE GENOMIC DNA]</scope>
    <source>
        <strain evidence="1 2">NRRL Y-11557</strain>
    </source>
</reference>
<dbReference type="EMBL" id="KV454290">
    <property type="protein sequence ID" value="ODQ75579.1"/>
    <property type="molecule type" value="Genomic_DNA"/>
</dbReference>
<dbReference type="OrthoDB" id="2017405at2759"/>
<accession>A0A1E3QD01</accession>
<dbReference type="InterPro" id="IPR021475">
    <property type="entry name" value="Pants/Emi1-like"/>
</dbReference>